<accession>A0A4V2G418</accession>
<comment type="caution">
    <text evidence="10">The sequence shown here is derived from an EMBL/GenBank/DDBJ whole genome shotgun (WGS) entry which is preliminary data.</text>
</comment>
<evidence type="ECO:0000313" key="11">
    <source>
        <dbReference type="Proteomes" id="UP000292958"/>
    </source>
</evidence>
<dbReference type="CDD" id="cd12113">
    <property type="entry name" value="PHP_PolIIIA_DnaE3"/>
    <property type="match status" value="1"/>
</dbReference>
<dbReference type="InterPro" id="IPR011708">
    <property type="entry name" value="DNA_pol3_alpha_NTPase_dom"/>
</dbReference>
<gene>
    <name evidence="10" type="ORF">BDD14_0567</name>
</gene>
<evidence type="ECO:0000256" key="6">
    <source>
        <dbReference type="ARBA" id="ARBA00022705"/>
    </source>
</evidence>
<keyword evidence="4" id="KW-0808">Transferase</keyword>
<evidence type="ECO:0000256" key="3">
    <source>
        <dbReference type="ARBA" id="ARBA00019114"/>
    </source>
</evidence>
<evidence type="ECO:0000313" key="10">
    <source>
        <dbReference type="EMBL" id="RZU39216.1"/>
    </source>
</evidence>
<dbReference type="OrthoDB" id="9803237at2"/>
<dbReference type="PANTHER" id="PTHR32294:SF0">
    <property type="entry name" value="DNA POLYMERASE III SUBUNIT ALPHA"/>
    <property type="match status" value="1"/>
</dbReference>
<sequence length="1178" mass="131110">MAAEFTHLHLHTDYSLLDGACDVDKLAGHLSKIGQKAAAMTDHGNIYGAVHFFDAMKKKDIKPILGCELYLSETENHREMSGGYKHFLVLAENEEGYRNLVRLTSEAALHGFYRKPRVSKEFLSRHTKGLIAFSGCLAGELNQHLMAGKYDEAKRTAGVFEDMFGKGNFFLEVQDHGLEPDKAVREALYRMEKEINIPLIATNDSHYVASDDSRAHEILLCVQTAGSMNDPNRFKFDTQEFYIKSAEEMHRLFADNPEVCTRTMQFIDRCNLKLSKVDDPFPEFPVPDGHTLDSYFEQVCREGLRKRLDTAVAHLRERGLLRKTTTEYEERLNRELDCIKQMKFPGYFMIVWDFIRYAKEQGIPVGPGRGSAAGSLVAYVMEITDIDPLQNELLFERFLNPERVSMPDIDIDFCMNRRGEVIEYVKRKYGNDQVAQIITFNTMAAKAAIKDVGRALEIPYGEVDRIAKMIPATIGITIDAALKDNGPLATAYDSDPKIKELIDTAMRLEGLVRGAGVHAAGVVIAPKPLTELVPVTRTKDEATVTAYDMKAVEKMGLLKMDFLGLTTLTVIDDCLKLIKQTAGEDIDMAKIPLDDEKTYEQVFHRALTSGVFQFESGGMRDVLRRYKPSTVEDLTALNALYRPGPIQGGMIDDFIERKWGRRAVEYMFPELEPILRETLGVIVYQEQVMQISSAIGGYSLGGADLLRRAMGKKNPEEMAKQRDTFMAGAATLKFDKSKAGALFDLMEQFAGYGFNKSHSAAYALLAYHTAWLKTHYPVEFMAALLTSETSKPENVVKYIGECREINIPVVPPNVQASDANFTPVKTEQGTAIGFGLAAIKNVGHNAIESIIAARTDLRKEGKQGFASLWEFCEKVDLSRLNKRVLESLIKAGAMDNFGARAQTTAALDKAMEQAQKAQRDAAAGQHGLFGIFDADPSAGASNDHALPGVPEWDEHTRLQNEKEVLGFFVSGHPMDKYREKLRNIKVVDTATACEMKPEPQVFRRGRDEQPQNEIQIAGVITGLKVAKSKRSGELYAQATLEDTTGKIELIAFPQSYEKLAEKLKIEVPVLVRGVLRGEEDSAPKLALSNIQALEDVKIKLPEALRIKVPLHNPDAALLEKLHAILVGAPGRGKLLLDLEEPGEFCAVLEPQGVMVAADRLFIDRVEEIVGQGGVRVIE</sequence>
<comment type="catalytic activity">
    <reaction evidence="8">
        <text>DNA(n) + a 2'-deoxyribonucleoside 5'-triphosphate = DNA(n+1) + diphosphate</text>
        <dbReference type="Rhea" id="RHEA:22508"/>
        <dbReference type="Rhea" id="RHEA-COMP:17339"/>
        <dbReference type="Rhea" id="RHEA-COMP:17340"/>
        <dbReference type="ChEBI" id="CHEBI:33019"/>
        <dbReference type="ChEBI" id="CHEBI:61560"/>
        <dbReference type="ChEBI" id="CHEBI:173112"/>
        <dbReference type="EC" id="2.7.7.7"/>
    </reaction>
</comment>
<dbReference type="GO" id="GO:0006260">
    <property type="term" value="P:DNA replication"/>
    <property type="evidence" value="ECO:0007669"/>
    <property type="project" value="UniProtKB-KW"/>
</dbReference>
<keyword evidence="11" id="KW-1185">Reference proteome</keyword>
<dbReference type="NCBIfam" id="TIGR00594">
    <property type="entry name" value="polc"/>
    <property type="match status" value="1"/>
</dbReference>
<dbReference type="CDD" id="cd04485">
    <property type="entry name" value="DnaE_OBF"/>
    <property type="match status" value="1"/>
</dbReference>
<dbReference type="InterPro" id="IPR016195">
    <property type="entry name" value="Pol/histidinol_Pase-like"/>
</dbReference>
<evidence type="ECO:0000259" key="9">
    <source>
        <dbReference type="SMART" id="SM00481"/>
    </source>
</evidence>
<dbReference type="Gene3D" id="3.20.20.140">
    <property type="entry name" value="Metal-dependent hydrolases"/>
    <property type="match status" value="1"/>
</dbReference>
<dbReference type="GO" id="GO:0003887">
    <property type="term" value="F:DNA-directed DNA polymerase activity"/>
    <property type="evidence" value="ECO:0007669"/>
    <property type="project" value="UniProtKB-KW"/>
</dbReference>
<name>A0A4V2G418_9BACT</name>
<dbReference type="RefSeq" id="WP_130417459.1">
    <property type="nucleotide sequence ID" value="NZ_SHKW01000001.1"/>
</dbReference>
<dbReference type="InterPro" id="IPR004013">
    <property type="entry name" value="PHP_dom"/>
</dbReference>
<evidence type="ECO:0000256" key="1">
    <source>
        <dbReference type="ARBA" id="ARBA00004496"/>
    </source>
</evidence>
<dbReference type="SUPFAM" id="SSF89550">
    <property type="entry name" value="PHP domain-like"/>
    <property type="match status" value="1"/>
</dbReference>
<dbReference type="GO" id="GO:0008408">
    <property type="term" value="F:3'-5' exonuclease activity"/>
    <property type="evidence" value="ECO:0007669"/>
    <property type="project" value="InterPro"/>
</dbReference>
<dbReference type="Gene3D" id="1.10.10.1600">
    <property type="entry name" value="Bacterial DNA polymerase III alpha subunit, thumb domain"/>
    <property type="match status" value="1"/>
</dbReference>
<dbReference type="InterPro" id="IPR004365">
    <property type="entry name" value="NA-bd_OB_tRNA"/>
</dbReference>
<organism evidence="10 11">
    <name type="scientific">Edaphobacter modestus</name>
    <dbReference type="NCBI Taxonomy" id="388466"/>
    <lineage>
        <taxon>Bacteria</taxon>
        <taxon>Pseudomonadati</taxon>
        <taxon>Acidobacteriota</taxon>
        <taxon>Terriglobia</taxon>
        <taxon>Terriglobales</taxon>
        <taxon>Acidobacteriaceae</taxon>
        <taxon>Edaphobacter</taxon>
    </lineage>
</organism>
<dbReference type="Proteomes" id="UP000292958">
    <property type="component" value="Unassembled WGS sequence"/>
</dbReference>
<evidence type="ECO:0000256" key="8">
    <source>
        <dbReference type="ARBA" id="ARBA00049244"/>
    </source>
</evidence>
<evidence type="ECO:0000256" key="7">
    <source>
        <dbReference type="ARBA" id="ARBA00022932"/>
    </source>
</evidence>
<dbReference type="InterPro" id="IPR003141">
    <property type="entry name" value="Pol/His_phosphatase_N"/>
</dbReference>
<dbReference type="EC" id="2.7.7.7" evidence="2"/>
<protein>
    <recommendedName>
        <fullName evidence="3">DNA polymerase III subunit alpha</fullName>
        <ecNumber evidence="2">2.7.7.7</ecNumber>
    </recommendedName>
</protein>
<dbReference type="NCBIfam" id="NF005298">
    <property type="entry name" value="PRK06826.1"/>
    <property type="match status" value="1"/>
</dbReference>
<keyword evidence="5" id="KW-0548">Nucleotidyltransferase</keyword>
<dbReference type="Pfam" id="PF01336">
    <property type="entry name" value="tRNA_anti-codon"/>
    <property type="match status" value="1"/>
</dbReference>
<proteinExistence type="predicted"/>
<keyword evidence="6" id="KW-0235">DNA replication</keyword>
<dbReference type="EMBL" id="SHKW01000001">
    <property type="protein sequence ID" value="RZU39216.1"/>
    <property type="molecule type" value="Genomic_DNA"/>
</dbReference>
<dbReference type="AlphaFoldDB" id="A0A4V2G418"/>
<dbReference type="Pfam" id="PF14579">
    <property type="entry name" value="HHH_6"/>
    <property type="match status" value="1"/>
</dbReference>
<feature type="domain" description="Polymerase/histidinol phosphatase N-terminal" evidence="9">
    <location>
        <begin position="6"/>
        <end position="73"/>
    </location>
</feature>
<dbReference type="InterPro" id="IPR029460">
    <property type="entry name" value="DNAPol_HHH"/>
</dbReference>
<reference evidence="10 11" key="1">
    <citation type="submission" date="2019-02" db="EMBL/GenBank/DDBJ databases">
        <title>Genomic Encyclopedia of Archaeal and Bacterial Type Strains, Phase II (KMG-II): from individual species to whole genera.</title>
        <authorList>
            <person name="Goeker M."/>
        </authorList>
    </citation>
    <scope>NUCLEOTIDE SEQUENCE [LARGE SCALE GENOMIC DNA]</scope>
    <source>
        <strain evidence="10 11">DSM 18101</strain>
    </source>
</reference>
<dbReference type="InterPro" id="IPR004805">
    <property type="entry name" value="DnaE2/DnaE/PolC"/>
</dbReference>
<dbReference type="Gene3D" id="1.10.150.870">
    <property type="match status" value="1"/>
</dbReference>
<dbReference type="Pfam" id="PF07733">
    <property type="entry name" value="DNA_pol3_alpha"/>
    <property type="match status" value="1"/>
</dbReference>
<dbReference type="PANTHER" id="PTHR32294">
    <property type="entry name" value="DNA POLYMERASE III SUBUNIT ALPHA"/>
    <property type="match status" value="1"/>
</dbReference>
<dbReference type="InterPro" id="IPR040982">
    <property type="entry name" value="DNA_pol3_finger"/>
</dbReference>
<evidence type="ECO:0000256" key="4">
    <source>
        <dbReference type="ARBA" id="ARBA00022679"/>
    </source>
</evidence>
<evidence type="ECO:0000256" key="2">
    <source>
        <dbReference type="ARBA" id="ARBA00012417"/>
    </source>
</evidence>
<dbReference type="Pfam" id="PF17657">
    <property type="entry name" value="DNA_pol3_finger"/>
    <property type="match status" value="1"/>
</dbReference>
<evidence type="ECO:0000256" key="5">
    <source>
        <dbReference type="ARBA" id="ARBA00022695"/>
    </source>
</evidence>
<dbReference type="GO" id="GO:0005737">
    <property type="term" value="C:cytoplasm"/>
    <property type="evidence" value="ECO:0007669"/>
    <property type="project" value="UniProtKB-SubCell"/>
</dbReference>
<keyword evidence="7" id="KW-0239">DNA-directed DNA polymerase</keyword>
<dbReference type="SMART" id="SM00481">
    <property type="entry name" value="POLIIIAc"/>
    <property type="match status" value="1"/>
</dbReference>
<dbReference type="NCBIfam" id="NF004226">
    <property type="entry name" value="PRK05673.1"/>
    <property type="match status" value="1"/>
</dbReference>
<dbReference type="Pfam" id="PF02811">
    <property type="entry name" value="PHP"/>
    <property type="match status" value="1"/>
</dbReference>
<dbReference type="GO" id="GO:0003676">
    <property type="term" value="F:nucleic acid binding"/>
    <property type="evidence" value="ECO:0007669"/>
    <property type="project" value="InterPro"/>
</dbReference>
<dbReference type="InterPro" id="IPR041931">
    <property type="entry name" value="DNA_pol3_alpha_thumb_dom"/>
</dbReference>
<comment type="subcellular location">
    <subcellularLocation>
        <location evidence="1">Cytoplasm</location>
    </subcellularLocation>
</comment>